<evidence type="ECO:0000313" key="2">
    <source>
        <dbReference type="Proteomes" id="UP000639403"/>
    </source>
</evidence>
<protein>
    <submittedName>
        <fullName evidence="1">Uncharacterized protein</fullName>
    </submittedName>
</protein>
<name>A0A8H7TXM9_9APHY</name>
<comment type="caution">
    <text evidence="1">The sequence shown here is derived from an EMBL/GenBank/DDBJ whole genome shotgun (WGS) entry which is preliminary data.</text>
</comment>
<gene>
    <name evidence="1" type="ORF">IEO21_09533</name>
</gene>
<dbReference type="Proteomes" id="UP000639403">
    <property type="component" value="Unassembled WGS sequence"/>
</dbReference>
<proteinExistence type="predicted"/>
<dbReference type="AlphaFoldDB" id="A0A8H7TXM9"/>
<dbReference type="EMBL" id="JADOXO010000472">
    <property type="protein sequence ID" value="KAF9803893.1"/>
    <property type="molecule type" value="Genomic_DNA"/>
</dbReference>
<sequence>MMEGRSRQCVSESWTFGVLDLSDWCVVSFLSGDELWSAVRTRLLVTDEERSFCPIAFWVITRDIESFPCVECMLKPRTVEEFVCHSDGREEGEMHILRKAVLVRTTQSVATWGQATEEDLKTGGVRLILTEAMGRLYALVHAQLVRAQHADAAPGAVDNDASVSGM</sequence>
<organism evidence="1 2">
    <name type="scientific">Rhodonia placenta</name>
    <dbReference type="NCBI Taxonomy" id="104341"/>
    <lineage>
        <taxon>Eukaryota</taxon>
        <taxon>Fungi</taxon>
        <taxon>Dikarya</taxon>
        <taxon>Basidiomycota</taxon>
        <taxon>Agaricomycotina</taxon>
        <taxon>Agaricomycetes</taxon>
        <taxon>Polyporales</taxon>
        <taxon>Adustoporiaceae</taxon>
        <taxon>Rhodonia</taxon>
    </lineage>
</organism>
<evidence type="ECO:0000313" key="1">
    <source>
        <dbReference type="EMBL" id="KAF9803893.1"/>
    </source>
</evidence>
<reference evidence="1" key="1">
    <citation type="submission" date="2020-11" db="EMBL/GenBank/DDBJ databases">
        <authorList>
            <person name="Koelle M."/>
            <person name="Horta M.A.C."/>
            <person name="Nowrousian M."/>
            <person name="Ohm R.A."/>
            <person name="Benz P."/>
            <person name="Pilgard A."/>
        </authorList>
    </citation>
    <scope>NUCLEOTIDE SEQUENCE</scope>
    <source>
        <strain evidence="1">FPRL280</strain>
    </source>
</reference>
<accession>A0A8H7TXM9</accession>
<reference evidence="1" key="2">
    <citation type="journal article" name="Front. Microbiol.">
        <title>Degradative Capacity of Two Strains of Rhodonia placenta: From Phenotype to Genotype.</title>
        <authorList>
            <person name="Kolle M."/>
            <person name="Horta M.A.C."/>
            <person name="Nowrousian M."/>
            <person name="Ohm R.A."/>
            <person name="Benz J.P."/>
            <person name="Pilgard A."/>
        </authorList>
    </citation>
    <scope>NUCLEOTIDE SEQUENCE</scope>
    <source>
        <strain evidence="1">FPRL280</strain>
    </source>
</reference>